<gene>
    <name evidence="1" type="ORF">EV384_3534</name>
</gene>
<comment type="caution">
    <text evidence="1">The sequence shown here is derived from an EMBL/GenBank/DDBJ whole genome shotgun (WGS) entry which is preliminary data.</text>
</comment>
<evidence type="ECO:0000313" key="1">
    <source>
        <dbReference type="EMBL" id="RZU75020.1"/>
    </source>
</evidence>
<accession>A0A4Q8BB59</accession>
<evidence type="ECO:0000313" key="2">
    <source>
        <dbReference type="Proteomes" id="UP000294114"/>
    </source>
</evidence>
<proteinExistence type="predicted"/>
<keyword evidence="2" id="KW-1185">Reference proteome</keyword>
<dbReference type="EMBL" id="SHLD01000001">
    <property type="protein sequence ID" value="RZU75020.1"/>
    <property type="molecule type" value="Genomic_DNA"/>
</dbReference>
<reference evidence="1 2" key="1">
    <citation type="submission" date="2019-02" db="EMBL/GenBank/DDBJ databases">
        <title>Sequencing the genomes of 1000 actinobacteria strains.</title>
        <authorList>
            <person name="Klenk H.-P."/>
        </authorList>
    </citation>
    <scope>NUCLEOTIDE SEQUENCE [LARGE SCALE GENOMIC DNA]</scope>
    <source>
        <strain evidence="1 2">DSM 45612</strain>
    </source>
</reference>
<dbReference type="AlphaFoldDB" id="A0A4Q8BB59"/>
<organism evidence="1 2">
    <name type="scientific">Micromonospora kangleipakensis</name>
    <dbReference type="NCBI Taxonomy" id="1077942"/>
    <lineage>
        <taxon>Bacteria</taxon>
        <taxon>Bacillati</taxon>
        <taxon>Actinomycetota</taxon>
        <taxon>Actinomycetes</taxon>
        <taxon>Micromonosporales</taxon>
        <taxon>Micromonosporaceae</taxon>
        <taxon>Micromonospora</taxon>
    </lineage>
</organism>
<name>A0A4Q8BB59_9ACTN</name>
<sequence length="195" mass="22337">MELRRVLMRLSVAEQWHRAVLESSTPTVMLARMQSRAWLNKDHHFAPGKELFRSERPFSVWAYSLSHSQLLLRTRTVAVPGRRQSRIDLLFKPVDAMKTRMDYHGLVLRCATTEEHERILREIGRTADYNRVFIIGSGDSLDYVVSAAVGWQEDDQEDRDPSALAFFVGATDPTRLLPSDLPVSWSATQAAQLRE</sequence>
<protein>
    <submittedName>
        <fullName evidence="1">Uncharacterized protein</fullName>
    </submittedName>
</protein>
<dbReference type="Proteomes" id="UP000294114">
    <property type="component" value="Unassembled WGS sequence"/>
</dbReference>